<comment type="similarity">
    <text evidence="6">Belongs to the tRNA(Ile)-lysidine synthase family.</text>
</comment>
<keyword evidence="4 6" id="KW-0067">ATP-binding</keyword>
<dbReference type="OrthoDB" id="9807403at2"/>
<proteinExistence type="inferred from homology"/>
<comment type="function">
    <text evidence="6">Ligates lysine onto the cytidine present at position 34 of the AUA codon-specific tRNA(Ile) that contains the anticodon CAU, in an ATP-dependent manner. Cytidine is converted to lysidine, thus changing the amino acid specificity of the tRNA from methionine to isoleucine.</text>
</comment>
<dbReference type="SUPFAM" id="SSF52402">
    <property type="entry name" value="Adenine nucleotide alpha hydrolases-like"/>
    <property type="match status" value="1"/>
</dbReference>
<evidence type="ECO:0000256" key="2">
    <source>
        <dbReference type="ARBA" id="ARBA00022694"/>
    </source>
</evidence>
<evidence type="ECO:0000313" key="9">
    <source>
        <dbReference type="Proteomes" id="UP000277424"/>
    </source>
</evidence>
<reference evidence="8 9" key="1">
    <citation type="submission" date="2018-10" db="EMBL/GenBank/DDBJ databases">
        <title>Comparative analysis of microorganisms from saline springs in Andes Mountain Range, Colombia.</title>
        <authorList>
            <person name="Rubin E."/>
        </authorList>
    </citation>
    <scope>NUCLEOTIDE SEQUENCE [LARGE SCALE GENOMIC DNA]</scope>
    <source>
        <strain evidence="8 9">USBA 36</strain>
    </source>
</reference>
<comment type="subcellular location">
    <subcellularLocation>
        <location evidence="6">Cytoplasm</location>
    </subcellularLocation>
</comment>
<dbReference type="Gene3D" id="3.40.50.620">
    <property type="entry name" value="HUPs"/>
    <property type="match status" value="1"/>
</dbReference>
<dbReference type="PANTHER" id="PTHR43033">
    <property type="entry name" value="TRNA(ILE)-LYSIDINE SYNTHASE-RELATED"/>
    <property type="match status" value="1"/>
</dbReference>
<evidence type="ECO:0000256" key="3">
    <source>
        <dbReference type="ARBA" id="ARBA00022741"/>
    </source>
</evidence>
<evidence type="ECO:0000256" key="4">
    <source>
        <dbReference type="ARBA" id="ARBA00022840"/>
    </source>
</evidence>
<dbReference type="GO" id="GO:0005737">
    <property type="term" value="C:cytoplasm"/>
    <property type="evidence" value="ECO:0007669"/>
    <property type="project" value="UniProtKB-SubCell"/>
</dbReference>
<dbReference type="EMBL" id="RBIG01000004">
    <property type="protein sequence ID" value="RKQ68173.1"/>
    <property type="molecule type" value="Genomic_DNA"/>
</dbReference>
<accession>A0A420WB13</accession>
<organism evidence="8 9">
    <name type="scientific">Oceanibaculum indicum</name>
    <dbReference type="NCBI Taxonomy" id="526216"/>
    <lineage>
        <taxon>Bacteria</taxon>
        <taxon>Pseudomonadati</taxon>
        <taxon>Pseudomonadota</taxon>
        <taxon>Alphaproteobacteria</taxon>
        <taxon>Rhodospirillales</taxon>
        <taxon>Oceanibaculaceae</taxon>
        <taxon>Oceanibaculum</taxon>
    </lineage>
</organism>
<evidence type="ECO:0000259" key="7">
    <source>
        <dbReference type="Pfam" id="PF01171"/>
    </source>
</evidence>
<comment type="catalytic activity">
    <reaction evidence="5 6">
        <text>cytidine(34) in tRNA(Ile2) + L-lysine + ATP = lysidine(34) in tRNA(Ile2) + AMP + diphosphate + H(+)</text>
        <dbReference type="Rhea" id="RHEA:43744"/>
        <dbReference type="Rhea" id="RHEA-COMP:10625"/>
        <dbReference type="Rhea" id="RHEA-COMP:10670"/>
        <dbReference type="ChEBI" id="CHEBI:15378"/>
        <dbReference type="ChEBI" id="CHEBI:30616"/>
        <dbReference type="ChEBI" id="CHEBI:32551"/>
        <dbReference type="ChEBI" id="CHEBI:33019"/>
        <dbReference type="ChEBI" id="CHEBI:82748"/>
        <dbReference type="ChEBI" id="CHEBI:83665"/>
        <dbReference type="ChEBI" id="CHEBI:456215"/>
        <dbReference type="EC" id="6.3.4.19"/>
    </reaction>
</comment>
<keyword evidence="1 6" id="KW-0436">Ligase</keyword>
<sequence>MPVSGLEQRFLDCLDRLGGFEPGPRLAIAVSGGADSLALTLLADRWARCRSGSAIGLTVDHRLRPDSAAEARQVAGWLAARNIPHHPLVWQDEKPRTGLQAAAREARYRLLEDFCAAKGILHLLLAHHAGDQAETLALRLDAGSGPTGLAGMASIVERPFCRLLRPLLTVSGQELRAYLQQVGQGWIEDPSNRDARFARVRARRALAEDPARQASLLADAARHGSARRAQDRAVARLLARMIVAQPAARALTLDRARLTEAEPAVGRQALVRCLMHVGGQSYPPRQARLDRLWDKLGAGPLDRTATLGGCLLRPERRGGQDSIRVTRETARAGAEALEGRGALPHLNESRMRLGLPTADAIYPYPATPPLAGADFAVAEPVPSVIS</sequence>
<dbReference type="AlphaFoldDB" id="A0A420WB13"/>
<dbReference type="NCBIfam" id="TIGR02432">
    <property type="entry name" value="lysidine_TilS_N"/>
    <property type="match status" value="1"/>
</dbReference>
<feature type="domain" description="tRNA(Ile)-lysidine/2-thiocytidine synthase N-terminal" evidence="7">
    <location>
        <begin position="26"/>
        <end position="204"/>
    </location>
</feature>
<dbReference type="GO" id="GO:0032267">
    <property type="term" value="F:tRNA(Ile)-lysidine synthase activity"/>
    <property type="evidence" value="ECO:0007669"/>
    <property type="project" value="UniProtKB-EC"/>
</dbReference>
<dbReference type="InterPro" id="IPR014729">
    <property type="entry name" value="Rossmann-like_a/b/a_fold"/>
</dbReference>
<gene>
    <name evidence="6" type="primary">tilS</name>
    <name evidence="8" type="ORF">BCL74_3492</name>
</gene>
<name>A0A420WB13_9PROT</name>
<dbReference type="CDD" id="cd01992">
    <property type="entry name" value="TilS_N"/>
    <property type="match status" value="1"/>
</dbReference>
<keyword evidence="2 6" id="KW-0819">tRNA processing</keyword>
<dbReference type="RefSeq" id="WP_121221974.1">
    <property type="nucleotide sequence ID" value="NZ_RBIG01000004.1"/>
</dbReference>
<dbReference type="Proteomes" id="UP000277424">
    <property type="component" value="Unassembled WGS sequence"/>
</dbReference>
<evidence type="ECO:0000256" key="6">
    <source>
        <dbReference type="HAMAP-Rule" id="MF_01161"/>
    </source>
</evidence>
<dbReference type="EC" id="6.3.4.19" evidence="6"/>
<evidence type="ECO:0000256" key="5">
    <source>
        <dbReference type="ARBA" id="ARBA00048539"/>
    </source>
</evidence>
<comment type="caution">
    <text evidence="8">The sequence shown here is derived from an EMBL/GenBank/DDBJ whole genome shotgun (WGS) entry which is preliminary data.</text>
</comment>
<evidence type="ECO:0000313" key="8">
    <source>
        <dbReference type="EMBL" id="RKQ68173.1"/>
    </source>
</evidence>
<dbReference type="GO" id="GO:0006400">
    <property type="term" value="P:tRNA modification"/>
    <property type="evidence" value="ECO:0007669"/>
    <property type="project" value="UniProtKB-UniRule"/>
</dbReference>
<dbReference type="InterPro" id="IPR012094">
    <property type="entry name" value="tRNA_Ile_lys_synt"/>
</dbReference>
<evidence type="ECO:0000256" key="1">
    <source>
        <dbReference type="ARBA" id="ARBA00022598"/>
    </source>
</evidence>
<dbReference type="InterPro" id="IPR011063">
    <property type="entry name" value="TilS/TtcA_N"/>
</dbReference>
<comment type="domain">
    <text evidence="6">The N-terminal region contains the highly conserved SGGXDS motif, predicted to be a P-loop motif involved in ATP binding.</text>
</comment>
<keyword evidence="6" id="KW-0963">Cytoplasm</keyword>
<dbReference type="HAMAP" id="MF_01161">
    <property type="entry name" value="tRNA_Ile_lys_synt"/>
    <property type="match status" value="1"/>
</dbReference>
<feature type="binding site" evidence="6">
    <location>
        <begin position="31"/>
        <end position="36"/>
    </location>
    <ligand>
        <name>ATP</name>
        <dbReference type="ChEBI" id="CHEBI:30616"/>
    </ligand>
</feature>
<dbReference type="InterPro" id="IPR012795">
    <property type="entry name" value="tRNA_Ile_lys_synt_N"/>
</dbReference>
<dbReference type="GO" id="GO:0005524">
    <property type="term" value="F:ATP binding"/>
    <property type="evidence" value="ECO:0007669"/>
    <property type="project" value="UniProtKB-UniRule"/>
</dbReference>
<dbReference type="Pfam" id="PF01171">
    <property type="entry name" value="ATP_bind_3"/>
    <property type="match status" value="1"/>
</dbReference>
<dbReference type="PANTHER" id="PTHR43033:SF5">
    <property type="entry name" value="TRNA(ILE)-LYSIDINE SYNTHETASE"/>
    <property type="match status" value="1"/>
</dbReference>
<protein>
    <recommendedName>
        <fullName evidence="6">tRNA(Ile)-lysidine synthase</fullName>
        <ecNumber evidence="6">6.3.4.19</ecNumber>
    </recommendedName>
    <alternativeName>
        <fullName evidence="6">tRNA(Ile)-2-lysyl-cytidine synthase</fullName>
    </alternativeName>
    <alternativeName>
        <fullName evidence="6">tRNA(Ile)-lysidine synthetase</fullName>
    </alternativeName>
</protein>
<keyword evidence="3 6" id="KW-0547">Nucleotide-binding</keyword>